<dbReference type="InterPro" id="IPR044816">
    <property type="entry name" value="BURP"/>
</dbReference>
<evidence type="ECO:0000259" key="2">
    <source>
        <dbReference type="PROSITE" id="PS51277"/>
    </source>
</evidence>
<dbReference type="PANTHER" id="PTHR31236">
    <property type="entry name" value="BURP DOMAIN PROTEIN USPL1-LIKE"/>
    <property type="match status" value="1"/>
</dbReference>
<dbReference type="InterPro" id="IPR004873">
    <property type="entry name" value="BURP_dom"/>
</dbReference>
<keyword evidence="1" id="KW-0732">Signal</keyword>
<evidence type="ECO:0000256" key="1">
    <source>
        <dbReference type="SAM" id="SignalP"/>
    </source>
</evidence>
<feature type="domain" description="BURP" evidence="2">
    <location>
        <begin position="96"/>
        <end position="309"/>
    </location>
</feature>
<dbReference type="Pfam" id="PF03181">
    <property type="entry name" value="BURP"/>
    <property type="match status" value="1"/>
</dbReference>
<dbReference type="PROSITE" id="PS51257">
    <property type="entry name" value="PROKAR_LIPOPROTEIN"/>
    <property type="match status" value="1"/>
</dbReference>
<protein>
    <recommendedName>
        <fullName evidence="2">BURP domain-containing protein</fullName>
    </recommendedName>
</protein>
<feature type="signal peptide" evidence="1">
    <location>
        <begin position="1"/>
        <end position="26"/>
    </location>
</feature>
<feature type="chain" id="PRO_5023835639" description="BURP domain-containing protein" evidence="1">
    <location>
        <begin position="27"/>
        <end position="313"/>
    </location>
</feature>
<dbReference type="Gramene" id="TVU49237">
    <property type="protein sequence ID" value="TVU49237"/>
    <property type="gene ID" value="EJB05_00536"/>
</dbReference>
<sequence length="313" mass="32845">MYDRVMRPSVLFLLVLVAGCAAGVHAAADTPAARFWEEALPGSPMPKSIADLVQEGIDHSSLVEHYPVPATLGVNINWACTGGCPEEPAEAELPGFFFQRQVRVGSTMTLFFPPAAIPPILPLEVADKVPFSDLADVLSTFHIAPGSAAAATVAKSLRLCRAPPNAGEVKSCTSSLEATVRSAARMLGATGGEVWAAASALAAAAGLPRQAYVVEAVAPLDGDRHVGCHAISYPYAVFVCHMTGRPTRAYRMTLRGLRGGAAVDMAAVCHLDTSNWSPSHPAMRILHTQPGGEPVCHFVAPDNLVFGNKTSNA</sequence>
<dbReference type="AlphaFoldDB" id="A0A5J9WMX9"/>
<dbReference type="Proteomes" id="UP000324897">
    <property type="component" value="Chromosome 6"/>
</dbReference>
<proteinExistence type="predicted"/>
<evidence type="ECO:0000313" key="4">
    <source>
        <dbReference type="Proteomes" id="UP000324897"/>
    </source>
</evidence>
<evidence type="ECO:0000313" key="3">
    <source>
        <dbReference type="EMBL" id="TVU49237.1"/>
    </source>
</evidence>
<dbReference type="PROSITE" id="PS51277">
    <property type="entry name" value="BURP"/>
    <property type="match status" value="1"/>
</dbReference>
<name>A0A5J9WMX9_9POAL</name>
<organism evidence="3 4">
    <name type="scientific">Eragrostis curvula</name>
    <name type="common">weeping love grass</name>
    <dbReference type="NCBI Taxonomy" id="38414"/>
    <lineage>
        <taxon>Eukaryota</taxon>
        <taxon>Viridiplantae</taxon>
        <taxon>Streptophyta</taxon>
        <taxon>Embryophyta</taxon>
        <taxon>Tracheophyta</taxon>
        <taxon>Spermatophyta</taxon>
        <taxon>Magnoliopsida</taxon>
        <taxon>Liliopsida</taxon>
        <taxon>Poales</taxon>
        <taxon>Poaceae</taxon>
        <taxon>PACMAD clade</taxon>
        <taxon>Chloridoideae</taxon>
        <taxon>Eragrostideae</taxon>
        <taxon>Eragrostidinae</taxon>
        <taxon>Eragrostis</taxon>
    </lineage>
</organism>
<keyword evidence="4" id="KW-1185">Reference proteome</keyword>
<accession>A0A5J9WMX9</accession>
<reference evidence="3 4" key="1">
    <citation type="journal article" date="2019" name="Sci. Rep.">
        <title>A high-quality genome of Eragrostis curvula grass provides insights into Poaceae evolution and supports new strategies to enhance forage quality.</title>
        <authorList>
            <person name="Carballo J."/>
            <person name="Santos B.A.C.M."/>
            <person name="Zappacosta D."/>
            <person name="Garbus I."/>
            <person name="Selva J.P."/>
            <person name="Gallo C.A."/>
            <person name="Diaz A."/>
            <person name="Albertini E."/>
            <person name="Caccamo M."/>
            <person name="Echenique V."/>
        </authorList>
    </citation>
    <scope>NUCLEOTIDE SEQUENCE [LARGE SCALE GENOMIC DNA]</scope>
    <source>
        <strain evidence="4">cv. Victoria</strain>
        <tissue evidence="3">Leaf</tissue>
    </source>
</reference>
<dbReference type="OrthoDB" id="1909293at2759"/>
<dbReference type="EMBL" id="RWGY01000002">
    <property type="protein sequence ID" value="TVU49237.1"/>
    <property type="molecule type" value="Genomic_DNA"/>
</dbReference>
<dbReference type="SMART" id="SM01045">
    <property type="entry name" value="BURP"/>
    <property type="match status" value="1"/>
</dbReference>
<gene>
    <name evidence="3" type="ORF">EJB05_00536</name>
</gene>
<dbReference type="PANTHER" id="PTHR31236:SF24">
    <property type="entry name" value="BURP DOMAIN PROTEIN RD22"/>
    <property type="match status" value="1"/>
</dbReference>
<comment type="caution">
    <text evidence="3">The sequence shown here is derived from an EMBL/GenBank/DDBJ whole genome shotgun (WGS) entry which is preliminary data.</text>
</comment>